<name>A0AAE1PAL8_9EUCA</name>
<evidence type="ECO:0008006" key="15">
    <source>
        <dbReference type="Google" id="ProtNLM"/>
    </source>
</evidence>
<evidence type="ECO:0000256" key="5">
    <source>
        <dbReference type="ARBA" id="ARBA00022833"/>
    </source>
</evidence>
<evidence type="ECO:0000256" key="9">
    <source>
        <dbReference type="PROSITE-ProRule" id="PRU00027"/>
    </source>
</evidence>
<feature type="compositionally biased region" description="Basic residues" evidence="10">
    <location>
        <begin position="326"/>
        <end position="335"/>
    </location>
</feature>
<feature type="compositionally biased region" description="Basic and acidic residues" evidence="10">
    <location>
        <begin position="160"/>
        <end position="171"/>
    </location>
</feature>
<feature type="domain" description="BTB" evidence="11">
    <location>
        <begin position="31"/>
        <end position="96"/>
    </location>
</feature>
<evidence type="ECO:0000256" key="2">
    <source>
        <dbReference type="ARBA" id="ARBA00022723"/>
    </source>
</evidence>
<protein>
    <recommendedName>
        <fullName evidence="15">BTB domain-containing protein</fullName>
    </recommendedName>
</protein>
<sequence length="439" mass="48408">MEEGVLSLKWRDHRPTFTRTLAALQKKGSYCDATLACDGRFYPVHKLVLGTCSEFFQRMFEVGEKQQMMVVLADLCHEDLEALLDYMYIGEANILQGDLSRFMRAAEALKIKGLAEPAESSPKRDTGEGKRSLGTRDDSWEPKRRKENTTSTNKYNTKINFDDGGDRDKVSFSGRERGGCLSQGAEIVSPAQLAAVELAVDTQADTAASHPDQHTHPTAQSREKVHNIQSTVKYEEINVKEEMEEWPGGDSGGGGGGNGEADESNQMYCTLSDPGLAYLTGHTSTLHSGAPTSPPHHTHHTQTQPAVGWEGGIGSESAVHTQSTPHRMHSQRRMGRPTSEIWSHYSVVRNAMKTVVFCKYCSQKYSHPNATKMKIHIVKCERCPGEVRQQFSGGVKPDLEAPEGSTLKVLEPGALAWQTRPSELKVPQPVFPRVDPSSS</sequence>
<dbReference type="Proteomes" id="UP001292094">
    <property type="component" value="Unassembled WGS sequence"/>
</dbReference>
<dbReference type="InterPro" id="IPR000210">
    <property type="entry name" value="BTB/POZ_dom"/>
</dbReference>
<feature type="region of interest" description="Disordered" evidence="10">
    <location>
        <begin position="116"/>
        <end position="171"/>
    </location>
</feature>
<dbReference type="GO" id="GO:0007526">
    <property type="term" value="P:larval somatic muscle development"/>
    <property type="evidence" value="ECO:0007669"/>
    <property type="project" value="UniProtKB-ARBA"/>
</dbReference>
<evidence type="ECO:0000256" key="1">
    <source>
        <dbReference type="ARBA" id="ARBA00022473"/>
    </source>
</evidence>
<evidence type="ECO:0000313" key="14">
    <source>
        <dbReference type="Proteomes" id="UP001292094"/>
    </source>
</evidence>
<feature type="compositionally biased region" description="Gly residues" evidence="10">
    <location>
        <begin position="249"/>
        <end position="259"/>
    </location>
</feature>
<evidence type="ECO:0000256" key="6">
    <source>
        <dbReference type="ARBA" id="ARBA00022902"/>
    </source>
</evidence>
<dbReference type="PANTHER" id="PTHR23110:SF111">
    <property type="entry name" value="LONGITUDINALS LACKING PROTEIN, ISOFORMS F_I_K_T"/>
    <property type="match status" value="1"/>
</dbReference>
<dbReference type="EMBL" id="JAWZYT010002522">
    <property type="protein sequence ID" value="KAK4303837.1"/>
    <property type="molecule type" value="Genomic_DNA"/>
</dbReference>
<gene>
    <name evidence="13" type="ORF">Pmani_024183</name>
</gene>
<dbReference type="GO" id="GO:0045476">
    <property type="term" value="P:nurse cell apoptotic process"/>
    <property type="evidence" value="ECO:0007669"/>
    <property type="project" value="UniProtKB-ARBA"/>
</dbReference>
<comment type="function">
    <text evidence="8">Putative transcription factor required for axon growth and guidance in the central and peripheral nervous systems. Repels CNS axons away from the midline by promoting the expression of the midline repellent sli and its receptor robo.</text>
</comment>
<dbReference type="GO" id="GO:0045467">
    <property type="term" value="P:R7 cell development"/>
    <property type="evidence" value="ECO:0007669"/>
    <property type="project" value="UniProtKB-ARBA"/>
</dbReference>
<dbReference type="PANTHER" id="PTHR23110">
    <property type="entry name" value="BTB DOMAIN TRANSCRIPTION FACTOR"/>
    <property type="match status" value="1"/>
</dbReference>
<dbReference type="PROSITE" id="PS50097">
    <property type="entry name" value="BTB"/>
    <property type="match status" value="1"/>
</dbReference>
<keyword evidence="6" id="KW-0524">Neurogenesis</keyword>
<evidence type="ECO:0000259" key="11">
    <source>
        <dbReference type="PROSITE" id="PS50097"/>
    </source>
</evidence>
<evidence type="ECO:0000256" key="7">
    <source>
        <dbReference type="ARBA" id="ARBA00023242"/>
    </source>
</evidence>
<evidence type="ECO:0000259" key="12">
    <source>
        <dbReference type="PROSITE" id="PS50808"/>
    </source>
</evidence>
<keyword evidence="3 9" id="KW-0863">Zinc-finger</keyword>
<organism evidence="13 14">
    <name type="scientific">Petrolisthes manimaculis</name>
    <dbReference type="NCBI Taxonomy" id="1843537"/>
    <lineage>
        <taxon>Eukaryota</taxon>
        <taxon>Metazoa</taxon>
        <taxon>Ecdysozoa</taxon>
        <taxon>Arthropoda</taxon>
        <taxon>Crustacea</taxon>
        <taxon>Multicrustacea</taxon>
        <taxon>Malacostraca</taxon>
        <taxon>Eumalacostraca</taxon>
        <taxon>Eucarida</taxon>
        <taxon>Decapoda</taxon>
        <taxon>Pleocyemata</taxon>
        <taxon>Anomura</taxon>
        <taxon>Galatheoidea</taxon>
        <taxon>Porcellanidae</taxon>
        <taxon>Petrolisthes</taxon>
    </lineage>
</organism>
<feature type="compositionally biased region" description="Basic and acidic residues" evidence="10">
    <location>
        <begin position="211"/>
        <end position="226"/>
    </location>
</feature>
<dbReference type="InterPro" id="IPR051095">
    <property type="entry name" value="Dros_DevTransReg"/>
</dbReference>
<feature type="compositionally biased region" description="Polar residues" evidence="10">
    <location>
        <begin position="149"/>
        <end position="159"/>
    </location>
</feature>
<feature type="region of interest" description="Disordered" evidence="10">
    <location>
        <begin position="204"/>
        <end position="229"/>
    </location>
</feature>
<dbReference type="GO" id="GO:0035167">
    <property type="term" value="P:larval lymph gland hemopoiesis"/>
    <property type="evidence" value="ECO:0007669"/>
    <property type="project" value="UniProtKB-ARBA"/>
</dbReference>
<keyword evidence="4" id="KW-0221">Differentiation</keyword>
<dbReference type="CDD" id="cd18315">
    <property type="entry name" value="BTB_POZ_BAB-like"/>
    <property type="match status" value="1"/>
</dbReference>
<keyword evidence="7" id="KW-0539">Nucleus</keyword>
<dbReference type="GO" id="GO:0008270">
    <property type="term" value="F:zinc ion binding"/>
    <property type="evidence" value="ECO:0007669"/>
    <property type="project" value="UniProtKB-KW"/>
</dbReference>
<keyword evidence="5" id="KW-0862">Zinc</keyword>
<feature type="domain" description="BED-type" evidence="12">
    <location>
        <begin position="336"/>
        <end position="390"/>
    </location>
</feature>
<dbReference type="InterPro" id="IPR003656">
    <property type="entry name" value="Znf_BED"/>
</dbReference>
<dbReference type="GO" id="GO:0006357">
    <property type="term" value="P:regulation of transcription by RNA polymerase II"/>
    <property type="evidence" value="ECO:0007669"/>
    <property type="project" value="TreeGrafter"/>
</dbReference>
<feature type="region of interest" description="Disordered" evidence="10">
    <location>
        <begin position="242"/>
        <end position="263"/>
    </location>
</feature>
<feature type="compositionally biased region" description="Basic and acidic residues" evidence="10">
    <location>
        <begin position="121"/>
        <end position="148"/>
    </location>
</feature>
<feature type="region of interest" description="Disordered" evidence="10">
    <location>
        <begin position="286"/>
        <end position="335"/>
    </location>
</feature>
<dbReference type="SUPFAM" id="SSF54695">
    <property type="entry name" value="POZ domain"/>
    <property type="match status" value="1"/>
</dbReference>
<dbReference type="AlphaFoldDB" id="A0AAE1PAL8"/>
<comment type="caution">
    <text evidence="13">The sequence shown here is derived from an EMBL/GenBank/DDBJ whole genome shotgun (WGS) entry which is preliminary data.</text>
</comment>
<dbReference type="GO" id="GO:0008406">
    <property type="term" value="P:gonad development"/>
    <property type="evidence" value="ECO:0007669"/>
    <property type="project" value="UniProtKB-ARBA"/>
</dbReference>
<accession>A0AAE1PAL8</accession>
<keyword evidence="1" id="KW-0217">Developmental protein</keyword>
<evidence type="ECO:0000313" key="13">
    <source>
        <dbReference type="EMBL" id="KAK4303837.1"/>
    </source>
</evidence>
<reference evidence="13" key="1">
    <citation type="submission" date="2023-11" db="EMBL/GenBank/DDBJ databases">
        <title>Genome assemblies of two species of porcelain crab, Petrolisthes cinctipes and Petrolisthes manimaculis (Anomura: Porcellanidae).</title>
        <authorList>
            <person name="Angst P."/>
        </authorList>
    </citation>
    <scope>NUCLEOTIDE SEQUENCE</scope>
    <source>
        <strain evidence="13">PB745_02</strain>
        <tissue evidence="13">Gill</tissue>
    </source>
</reference>
<dbReference type="InterPro" id="IPR011333">
    <property type="entry name" value="SKP1/BTB/POZ_sf"/>
</dbReference>
<dbReference type="GO" id="GO:0048813">
    <property type="term" value="P:dendrite morphogenesis"/>
    <property type="evidence" value="ECO:0007669"/>
    <property type="project" value="UniProtKB-ARBA"/>
</dbReference>
<evidence type="ECO:0000256" key="8">
    <source>
        <dbReference type="ARBA" id="ARBA00037382"/>
    </source>
</evidence>
<dbReference type="Gene3D" id="3.30.710.10">
    <property type="entry name" value="Potassium Channel Kv1.1, Chain A"/>
    <property type="match status" value="1"/>
</dbReference>
<keyword evidence="14" id="KW-1185">Reference proteome</keyword>
<evidence type="ECO:0000256" key="4">
    <source>
        <dbReference type="ARBA" id="ARBA00022782"/>
    </source>
</evidence>
<dbReference type="GO" id="GO:0003677">
    <property type="term" value="F:DNA binding"/>
    <property type="evidence" value="ECO:0007669"/>
    <property type="project" value="InterPro"/>
</dbReference>
<dbReference type="Pfam" id="PF00651">
    <property type="entry name" value="BTB"/>
    <property type="match status" value="1"/>
</dbReference>
<proteinExistence type="predicted"/>
<dbReference type="GO" id="GO:0016199">
    <property type="term" value="P:axon midline choice point recognition"/>
    <property type="evidence" value="ECO:0007669"/>
    <property type="project" value="UniProtKB-ARBA"/>
</dbReference>
<evidence type="ECO:0000256" key="10">
    <source>
        <dbReference type="SAM" id="MobiDB-lite"/>
    </source>
</evidence>
<dbReference type="PROSITE" id="PS50808">
    <property type="entry name" value="ZF_BED"/>
    <property type="match status" value="1"/>
</dbReference>
<dbReference type="SMART" id="SM00225">
    <property type="entry name" value="BTB"/>
    <property type="match status" value="1"/>
</dbReference>
<dbReference type="GO" id="GO:0007464">
    <property type="term" value="P:R3/R4 cell fate commitment"/>
    <property type="evidence" value="ECO:0007669"/>
    <property type="project" value="UniProtKB-ARBA"/>
</dbReference>
<keyword evidence="2" id="KW-0479">Metal-binding</keyword>
<evidence type="ECO:0000256" key="3">
    <source>
        <dbReference type="ARBA" id="ARBA00022771"/>
    </source>
</evidence>
<dbReference type="GO" id="GO:0005634">
    <property type="term" value="C:nucleus"/>
    <property type="evidence" value="ECO:0007669"/>
    <property type="project" value="TreeGrafter"/>
</dbReference>